<evidence type="ECO:0000259" key="1">
    <source>
        <dbReference type="Pfam" id="PF25780"/>
    </source>
</evidence>
<sequence>MEKDGGVIRDVSWKDVVSDSFLDLSTPVTDAERVLFISLTLEMKTREKVRSISVKDYIGLAMVALILFSSLTETIGNAFQPHFSDLQALLLKCLHDETSNRVRVAALKAVGSFLEFTNDGVEVGWLLVVRLGVGDVSFGQIPTLPRSVQSEL</sequence>
<accession>A0A5C7HIL1</accession>
<proteinExistence type="predicted"/>
<organism evidence="2 3">
    <name type="scientific">Acer yangbiense</name>
    <dbReference type="NCBI Taxonomy" id="1000413"/>
    <lineage>
        <taxon>Eukaryota</taxon>
        <taxon>Viridiplantae</taxon>
        <taxon>Streptophyta</taxon>
        <taxon>Embryophyta</taxon>
        <taxon>Tracheophyta</taxon>
        <taxon>Spermatophyta</taxon>
        <taxon>Magnoliopsida</taxon>
        <taxon>eudicotyledons</taxon>
        <taxon>Gunneridae</taxon>
        <taxon>Pentapetalae</taxon>
        <taxon>rosids</taxon>
        <taxon>malvids</taxon>
        <taxon>Sapindales</taxon>
        <taxon>Sapindaceae</taxon>
        <taxon>Hippocastanoideae</taxon>
        <taxon>Acereae</taxon>
        <taxon>Acer</taxon>
    </lineage>
</organism>
<name>A0A5C7HIL1_9ROSI</name>
<dbReference type="SUPFAM" id="SSF48371">
    <property type="entry name" value="ARM repeat"/>
    <property type="match status" value="1"/>
</dbReference>
<feature type="domain" description="IPO4/5-like TPR repeats" evidence="1">
    <location>
        <begin position="59"/>
        <end position="116"/>
    </location>
</feature>
<dbReference type="InterPro" id="IPR011989">
    <property type="entry name" value="ARM-like"/>
</dbReference>
<keyword evidence="3" id="KW-1185">Reference proteome</keyword>
<comment type="caution">
    <text evidence="2">The sequence shown here is derived from an EMBL/GenBank/DDBJ whole genome shotgun (WGS) entry which is preliminary data.</text>
</comment>
<reference evidence="3" key="1">
    <citation type="journal article" date="2019" name="Gigascience">
        <title>De novo genome assembly of the endangered Acer yangbiense, a plant species with extremely small populations endemic to Yunnan Province, China.</title>
        <authorList>
            <person name="Yang J."/>
            <person name="Wariss H.M."/>
            <person name="Tao L."/>
            <person name="Zhang R."/>
            <person name="Yun Q."/>
            <person name="Hollingsworth P."/>
            <person name="Dao Z."/>
            <person name="Luo G."/>
            <person name="Guo H."/>
            <person name="Ma Y."/>
            <person name="Sun W."/>
        </authorList>
    </citation>
    <scope>NUCLEOTIDE SEQUENCE [LARGE SCALE GENOMIC DNA]</scope>
    <source>
        <strain evidence="3">cv. Malutang</strain>
    </source>
</reference>
<dbReference type="Pfam" id="PF25780">
    <property type="entry name" value="TPR_IPO5"/>
    <property type="match status" value="1"/>
</dbReference>
<gene>
    <name evidence="2" type="ORF">EZV62_018186</name>
</gene>
<dbReference type="Proteomes" id="UP000323000">
    <property type="component" value="Chromosome 8"/>
</dbReference>
<dbReference type="Gene3D" id="1.25.10.10">
    <property type="entry name" value="Leucine-rich Repeat Variant"/>
    <property type="match status" value="1"/>
</dbReference>
<protein>
    <recommendedName>
        <fullName evidence="1">IPO4/5-like TPR repeats domain-containing protein</fullName>
    </recommendedName>
</protein>
<evidence type="ECO:0000313" key="2">
    <source>
        <dbReference type="EMBL" id="TXG56873.1"/>
    </source>
</evidence>
<evidence type="ECO:0000313" key="3">
    <source>
        <dbReference type="Proteomes" id="UP000323000"/>
    </source>
</evidence>
<dbReference type="OrthoDB" id="7862313at2759"/>
<dbReference type="InterPro" id="IPR057672">
    <property type="entry name" value="TPR_IPO4/5"/>
</dbReference>
<dbReference type="EMBL" id="VAHF01000008">
    <property type="protein sequence ID" value="TXG56873.1"/>
    <property type="molecule type" value="Genomic_DNA"/>
</dbReference>
<dbReference type="AlphaFoldDB" id="A0A5C7HIL1"/>
<dbReference type="InterPro" id="IPR016024">
    <property type="entry name" value="ARM-type_fold"/>
</dbReference>